<comment type="caution">
    <text evidence="2">The sequence shown here is derived from an EMBL/GenBank/DDBJ whole genome shotgun (WGS) entry which is preliminary data.</text>
</comment>
<feature type="domain" description="PLD phosphodiesterase" evidence="1">
    <location>
        <begin position="88"/>
        <end position="115"/>
    </location>
</feature>
<sequence>MVSELDRTILARDVYRSWRARVQAATESVRVFTPYLDRLLDRLLENATLGTNALSVVTDLSPASGALDYRGQLIGVRSLLRRGIEVRSIPRLHAKILVCDGKLATVGSQNFTSYARRSKETTIVVPDDVSDTAFAATLEDWYQAATPVSLEFVESLLVELDEATRVAREARERLTEGFDEHWSSYLQTLEAERTKREAANRQKPLALQLARAIRRSTDRQARPFVWARLRRAGAWDEYETLLADNDATLTTWLTRDGNGGVSYAGLKRLNFYPIILNPSGRMGFGRVAQTRITYVRSSVKWSQPRVLFGRSYNVTVRFPSDDLESANVSMTLGMAGEPAYASLELRLRFDGLEATLNDWDITTDPRARAYAEDEVDAQANRLKALVDQLHGPTSLAALVRSSFAAFTFKELGLGNRNADDFFPRGWVRITRIDYGERPVLVVTANKG</sequence>
<dbReference type="InterPro" id="IPR025202">
    <property type="entry name" value="PLD-like_dom"/>
</dbReference>
<dbReference type="Pfam" id="PF13091">
    <property type="entry name" value="PLDc_2"/>
    <property type="match status" value="1"/>
</dbReference>
<proteinExistence type="predicted"/>
<dbReference type="Proteomes" id="UP000325243">
    <property type="component" value="Unassembled WGS sequence"/>
</dbReference>
<evidence type="ECO:0000313" key="3">
    <source>
        <dbReference type="Proteomes" id="UP000325243"/>
    </source>
</evidence>
<dbReference type="RefSeq" id="WP_148735285.1">
    <property type="nucleotide sequence ID" value="NZ_VSSB01000002.1"/>
</dbReference>
<reference evidence="2 3" key="1">
    <citation type="submission" date="2019-08" db="EMBL/GenBank/DDBJ databases">
        <authorList>
            <person name="Hu J."/>
        </authorList>
    </citation>
    <scope>NUCLEOTIDE SEQUENCE [LARGE SCALE GENOMIC DNA]</scope>
    <source>
        <strain evidence="2 3">NEAU-184</strain>
    </source>
</reference>
<gene>
    <name evidence="2" type="ORF">FYC51_18870</name>
</gene>
<accession>A0A5S4V1W0</accession>
<dbReference type="PROSITE" id="PS50035">
    <property type="entry name" value="PLD"/>
    <property type="match status" value="1"/>
</dbReference>
<dbReference type="SUPFAM" id="SSF56024">
    <property type="entry name" value="Phospholipase D/nuclease"/>
    <property type="match status" value="1"/>
</dbReference>
<organism evidence="2 3">
    <name type="scientific">Agromyces mariniharenae</name>
    <dbReference type="NCBI Taxonomy" id="2604423"/>
    <lineage>
        <taxon>Bacteria</taxon>
        <taxon>Bacillati</taxon>
        <taxon>Actinomycetota</taxon>
        <taxon>Actinomycetes</taxon>
        <taxon>Micrococcales</taxon>
        <taxon>Microbacteriaceae</taxon>
        <taxon>Agromyces</taxon>
    </lineage>
</organism>
<name>A0A5S4V1W0_9MICO</name>
<dbReference type="Gene3D" id="3.30.870.10">
    <property type="entry name" value="Endonuclease Chain A"/>
    <property type="match status" value="1"/>
</dbReference>
<evidence type="ECO:0000313" key="2">
    <source>
        <dbReference type="EMBL" id="TYL51181.1"/>
    </source>
</evidence>
<dbReference type="GO" id="GO:0006793">
    <property type="term" value="P:phosphorus metabolic process"/>
    <property type="evidence" value="ECO:0007669"/>
    <property type="project" value="UniProtKB-ARBA"/>
</dbReference>
<keyword evidence="3" id="KW-1185">Reference proteome</keyword>
<protein>
    <submittedName>
        <fullName evidence="2">Phosphatidylserine/phosphatidylglycerophosphate/ cardiolipin synthase family protein</fullName>
    </submittedName>
</protein>
<dbReference type="GO" id="GO:0003824">
    <property type="term" value="F:catalytic activity"/>
    <property type="evidence" value="ECO:0007669"/>
    <property type="project" value="InterPro"/>
</dbReference>
<dbReference type="InterPro" id="IPR001736">
    <property type="entry name" value="PLipase_D/transphosphatidylase"/>
</dbReference>
<evidence type="ECO:0000259" key="1">
    <source>
        <dbReference type="PROSITE" id="PS50035"/>
    </source>
</evidence>
<dbReference type="AlphaFoldDB" id="A0A5S4V1W0"/>
<dbReference type="EMBL" id="VSSB01000002">
    <property type="protein sequence ID" value="TYL51181.1"/>
    <property type="molecule type" value="Genomic_DNA"/>
</dbReference>
<dbReference type="CDD" id="cd00138">
    <property type="entry name" value="PLDc_SF"/>
    <property type="match status" value="1"/>
</dbReference>